<evidence type="ECO:0000256" key="2">
    <source>
        <dbReference type="ARBA" id="ARBA00022989"/>
    </source>
</evidence>
<feature type="transmembrane region" description="Helical" evidence="3">
    <location>
        <begin position="53"/>
        <end position="86"/>
    </location>
</feature>
<evidence type="ECO:0000313" key="5">
    <source>
        <dbReference type="Proteomes" id="UP000278804"/>
    </source>
</evidence>
<keyword evidence="1 3" id="KW-0812">Transmembrane</keyword>
<evidence type="ECO:0000313" key="4">
    <source>
        <dbReference type="EMBL" id="AZK44575.1"/>
    </source>
</evidence>
<dbReference type="KEGG" id="eri:EEI45_07390"/>
<dbReference type="AlphaFoldDB" id="A0A3Q8S850"/>
<dbReference type="PANTHER" id="PTHR37815">
    <property type="entry name" value="UPF0397 PROTEIN BC_2624-RELATED"/>
    <property type="match status" value="1"/>
</dbReference>
<dbReference type="Proteomes" id="UP000278804">
    <property type="component" value="Chromosome"/>
</dbReference>
<evidence type="ECO:0000256" key="3">
    <source>
        <dbReference type="SAM" id="Phobius"/>
    </source>
</evidence>
<evidence type="ECO:0008006" key="6">
    <source>
        <dbReference type="Google" id="ProtNLM"/>
    </source>
</evidence>
<keyword evidence="5" id="KW-1185">Reference proteome</keyword>
<dbReference type="RefSeq" id="WP_125164736.1">
    <property type="nucleotide sequence ID" value="NZ_CP034234.1"/>
</dbReference>
<keyword evidence="3" id="KW-0472">Membrane</keyword>
<dbReference type="EMBL" id="CP034234">
    <property type="protein sequence ID" value="AZK44575.1"/>
    <property type="molecule type" value="Genomic_DNA"/>
</dbReference>
<evidence type="ECO:0000256" key="1">
    <source>
        <dbReference type="ARBA" id="ARBA00022692"/>
    </source>
</evidence>
<feature type="transmembrane region" description="Helical" evidence="3">
    <location>
        <begin position="107"/>
        <end position="129"/>
    </location>
</feature>
<keyword evidence="2 3" id="KW-1133">Transmembrane helix</keyword>
<dbReference type="GO" id="GO:0016020">
    <property type="term" value="C:membrane"/>
    <property type="evidence" value="ECO:0007669"/>
    <property type="project" value="InterPro"/>
</dbReference>
<dbReference type="InterPro" id="IPR009825">
    <property type="entry name" value="ECF_substrate-spec-like"/>
</dbReference>
<feature type="transmembrane region" description="Helical" evidence="3">
    <location>
        <begin position="12"/>
        <end position="33"/>
    </location>
</feature>
<gene>
    <name evidence="4" type="ORF">EEI45_07390</name>
</gene>
<dbReference type="Gene3D" id="1.10.1760.20">
    <property type="match status" value="1"/>
</dbReference>
<protein>
    <recommendedName>
        <fullName evidence="6">ECF transporter S component</fullName>
    </recommendedName>
</protein>
<sequence>MRENYEVKRTQTLVMIGIVTALITTVTLIIKIPSATGGYLNLSDFVIMVSPIMLPLGGAIFAAGVGCALADIAGGYAVYAIFSLFIKAGEVIIIKLLERYLDTRQRWIPFSLAALWMMTMYGFVAVFLTKSWPSFFVALKGDLVQGIFAVILATLFYPRLQKLMKYLRGN</sequence>
<proteinExistence type="predicted"/>
<dbReference type="Pfam" id="PF07155">
    <property type="entry name" value="ECF-ribofla_trS"/>
    <property type="match status" value="1"/>
</dbReference>
<feature type="transmembrane region" description="Helical" evidence="3">
    <location>
        <begin position="135"/>
        <end position="158"/>
    </location>
</feature>
<name>A0A3Q8S850_9FIRM</name>
<accession>A0A3Q8S850</accession>
<organism evidence="4 5">
    <name type="scientific">Erysipelothrix piscisicarius</name>
    <dbReference type="NCBI Taxonomy" id="2485784"/>
    <lineage>
        <taxon>Bacteria</taxon>
        <taxon>Bacillati</taxon>
        <taxon>Bacillota</taxon>
        <taxon>Erysipelotrichia</taxon>
        <taxon>Erysipelotrichales</taxon>
        <taxon>Erysipelotrichaceae</taxon>
        <taxon>Erysipelothrix</taxon>
    </lineage>
</organism>
<dbReference type="PANTHER" id="PTHR37815:SF3">
    <property type="entry name" value="UPF0397 PROTEIN SPR0429"/>
    <property type="match status" value="1"/>
</dbReference>
<reference evidence="4 5" key="1">
    <citation type="journal article" date="2020" name="Int. J. Syst. Evol. Microbiol.">
        <title>Description of Erysipelothrix piscisicarius sp. nov., an emergent fish pathogen, and assessment of virulence using a tiger barb (Puntigrus tetrazona) infection model.</title>
        <authorList>
            <person name="Pomaranski E.K."/>
            <person name="Griffin M.J."/>
            <person name="Camus A.C."/>
            <person name="Armwood A.R."/>
            <person name="Shelley J."/>
            <person name="Waldbieser G.C."/>
            <person name="LaFrentz B.R."/>
            <person name="Garcia J.C."/>
            <person name="Yanong R."/>
            <person name="Soto E."/>
        </authorList>
    </citation>
    <scope>NUCLEOTIDE SEQUENCE [LARGE SCALE GENOMIC DNA]</scope>
    <source>
        <strain evidence="4 5">15TAL0474</strain>
    </source>
</reference>